<evidence type="ECO:0000313" key="3">
    <source>
        <dbReference type="Proteomes" id="UP000654279"/>
    </source>
</evidence>
<comment type="caution">
    <text evidence="2">The sequence shown here is derived from an EMBL/GenBank/DDBJ whole genome shotgun (WGS) entry which is preliminary data.</text>
</comment>
<dbReference type="RefSeq" id="WP_249284668.1">
    <property type="nucleotide sequence ID" value="NZ_JACRSO010000001.1"/>
</dbReference>
<dbReference type="PANTHER" id="PTHR43358">
    <property type="entry name" value="ALPHA/BETA-HYDROLASE"/>
    <property type="match status" value="1"/>
</dbReference>
<accession>A0A926D0F7</accession>
<sequence>MVWAIAIAAVLALVYLGIGLVFARRAIDPPRRLYKDVLREELECGNLKDDTLLQLPFQQVSGQSVRGCPLVARLYRPKEKSARYVLFLHGYNYPYISALKYLPLFLERGINVLIPDHAGAGESGGRYATFGYFEQQDAVNWLGRIRGWARDEGFSAAQIGVMGESMGAATALLVAQKAKGLRFCIADCPYPSWMAILRYRARVEIGPWAVGFIPAARLWIYLLSGARVKKVDIAAHAGEIGMPAMIIHGEADDYIPWELSHRIVEANPAIAYHLIPGARHAQSIGRAPKAYREIVWQFLDQAGF</sequence>
<keyword evidence="3" id="KW-1185">Reference proteome</keyword>
<dbReference type="InterPro" id="IPR029058">
    <property type="entry name" value="AB_hydrolase_fold"/>
</dbReference>
<reference evidence="2" key="1">
    <citation type="submission" date="2020-08" db="EMBL/GenBank/DDBJ databases">
        <title>Genome public.</title>
        <authorList>
            <person name="Liu C."/>
            <person name="Sun Q."/>
        </authorList>
    </citation>
    <scope>NUCLEOTIDE SEQUENCE</scope>
    <source>
        <strain evidence="2">NSJ-44</strain>
    </source>
</reference>
<evidence type="ECO:0000259" key="1">
    <source>
        <dbReference type="Pfam" id="PF02129"/>
    </source>
</evidence>
<evidence type="ECO:0000313" key="2">
    <source>
        <dbReference type="EMBL" id="MBC8528704.1"/>
    </source>
</evidence>
<dbReference type="PANTHER" id="PTHR43358:SF4">
    <property type="entry name" value="ALPHA_BETA HYDROLASE FOLD-1 DOMAIN-CONTAINING PROTEIN"/>
    <property type="match status" value="1"/>
</dbReference>
<dbReference type="SUPFAM" id="SSF53474">
    <property type="entry name" value="alpha/beta-Hydrolases"/>
    <property type="match status" value="1"/>
</dbReference>
<dbReference type="GO" id="GO:0016787">
    <property type="term" value="F:hydrolase activity"/>
    <property type="evidence" value="ECO:0007669"/>
    <property type="project" value="UniProtKB-KW"/>
</dbReference>
<protein>
    <submittedName>
        <fullName evidence="2">Alpha/beta hydrolase</fullName>
    </submittedName>
</protein>
<feature type="domain" description="Xaa-Pro dipeptidyl-peptidase-like" evidence="1">
    <location>
        <begin position="67"/>
        <end position="198"/>
    </location>
</feature>
<dbReference type="InterPro" id="IPR052920">
    <property type="entry name" value="DNA-binding_regulatory"/>
</dbReference>
<proteinExistence type="predicted"/>
<dbReference type="AlphaFoldDB" id="A0A926D0F7"/>
<gene>
    <name evidence="2" type="ORF">H8699_04530</name>
</gene>
<dbReference type="Pfam" id="PF02129">
    <property type="entry name" value="Peptidase_S15"/>
    <property type="match status" value="1"/>
</dbReference>
<dbReference type="InterPro" id="IPR000383">
    <property type="entry name" value="Xaa-Pro-like_dom"/>
</dbReference>
<dbReference type="EMBL" id="JACRSO010000001">
    <property type="protein sequence ID" value="MBC8528704.1"/>
    <property type="molecule type" value="Genomic_DNA"/>
</dbReference>
<name>A0A926D0F7_9FIRM</name>
<dbReference type="Gene3D" id="3.40.50.1820">
    <property type="entry name" value="alpha/beta hydrolase"/>
    <property type="match status" value="1"/>
</dbReference>
<organism evidence="2 3">
    <name type="scientific">Luoshenia tenuis</name>
    <dbReference type="NCBI Taxonomy" id="2763654"/>
    <lineage>
        <taxon>Bacteria</taxon>
        <taxon>Bacillati</taxon>
        <taxon>Bacillota</taxon>
        <taxon>Clostridia</taxon>
        <taxon>Christensenellales</taxon>
        <taxon>Christensenellaceae</taxon>
        <taxon>Luoshenia</taxon>
    </lineage>
</organism>
<dbReference type="Proteomes" id="UP000654279">
    <property type="component" value="Unassembled WGS sequence"/>
</dbReference>
<keyword evidence="2" id="KW-0378">Hydrolase</keyword>